<accession>A0A239HXK1</accession>
<dbReference type="EMBL" id="FZNR01000026">
    <property type="protein sequence ID" value="SNS86087.1"/>
    <property type="molecule type" value="Genomic_DNA"/>
</dbReference>
<reference evidence="2 3" key="1">
    <citation type="submission" date="2017-06" db="EMBL/GenBank/DDBJ databases">
        <authorList>
            <person name="Kim H.J."/>
            <person name="Triplett B.A."/>
        </authorList>
    </citation>
    <scope>NUCLEOTIDE SEQUENCE [LARGE SCALE GENOMIC DNA]</scope>
    <source>
        <strain evidence="2 3">DSM 43151</strain>
    </source>
</reference>
<gene>
    <name evidence="2" type="ORF">SAMN06264365_12683</name>
</gene>
<evidence type="ECO:0000313" key="3">
    <source>
        <dbReference type="Proteomes" id="UP000198415"/>
    </source>
</evidence>
<evidence type="ECO:0000256" key="1">
    <source>
        <dbReference type="SAM" id="Phobius"/>
    </source>
</evidence>
<dbReference type="Proteomes" id="UP000198415">
    <property type="component" value="Unassembled WGS sequence"/>
</dbReference>
<keyword evidence="1" id="KW-0812">Transmembrane</keyword>
<protein>
    <submittedName>
        <fullName evidence="2">Uncharacterized protein</fullName>
    </submittedName>
</protein>
<keyword evidence="1" id="KW-0472">Membrane</keyword>
<proteinExistence type="predicted"/>
<dbReference type="RefSeq" id="WP_089298321.1">
    <property type="nucleotide sequence ID" value="NZ_BOMU01000106.1"/>
</dbReference>
<dbReference type="AlphaFoldDB" id="A0A239HXK1"/>
<feature type="transmembrane region" description="Helical" evidence="1">
    <location>
        <begin position="54"/>
        <end position="76"/>
    </location>
</feature>
<feature type="transmembrane region" description="Helical" evidence="1">
    <location>
        <begin position="12"/>
        <end position="34"/>
    </location>
</feature>
<name>A0A239HXK1_9ACTN</name>
<keyword evidence="3" id="KW-1185">Reference proteome</keyword>
<keyword evidence="1" id="KW-1133">Transmembrane helix</keyword>
<sequence length="88" mass="9267">MPRARLSRLAGAIMLIVAFVLPCIAFMGAAGDLLPDQDPTPEMLKEQAAADFRFGVAVAVSCALIAGGLIAFIYAYKQGQPGKVRNNS</sequence>
<organism evidence="2 3">
    <name type="scientific">Actinoplanes regularis</name>
    <dbReference type="NCBI Taxonomy" id="52697"/>
    <lineage>
        <taxon>Bacteria</taxon>
        <taxon>Bacillati</taxon>
        <taxon>Actinomycetota</taxon>
        <taxon>Actinomycetes</taxon>
        <taxon>Micromonosporales</taxon>
        <taxon>Micromonosporaceae</taxon>
        <taxon>Actinoplanes</taxon>
    </lineage>
</organism>
<evidence type="ECO:0000313" key="2">
    <source>
        <dbReference type="EMBL" id="SNS86087.1"/>
    </source>
</evidence>
<dbReference type="OrthoDB" id="3404392at2"/>